<proteinExistence type="predicted"/>
<dbReference type="EMBL" id="KT804738">
    <property type="protein sequence ID" value="AMM72704.1"/>
    <property type="molecule type" value="Genomic_DNA"/>
</dbReference>
<evidence type="ECO:0000313" key="2">
    <source>
        <dbReference type="Proteomes" id="UP000160611"/>
    </source>
</evidence>
<organism evidence="1 2">
    <name type="scientific">Giant seaperch iridovirus</name>
    <name type="common">GSIV</name>
    <dbReference type="NCBI Taxonomy" id="176655"/>
    <lineage>
        <taxon>Viruses</taxon>
        <taxon>Varidnaviria</taxon>
        <taxon>Bamfordvirae</taxon>
        <taxon>Nucleocytoviricota</taxon>
        <taxon>Megaviricetes</taxon>
        <taxon>Pimascovirales</taxon>
        <taxon>Pimascovirales incertae sedis</taxon>
        <taxon>Iridoviridae</taxon>
        <taxon>Alphairidovirinae</taxon>
        <taxon>Megalocytivirus</taxon>
        <taxon>Megalocytivirus pagrus1</taxon>
        <taxon>Infectious spleen and kidney necrosis virus</taxon>
    </lineage>
</organism>
<reference evidence="1 2" key="2">
    <citation type="journal article" date="2016" name="Genome Announc.">
        <title>Complete Genome Sequence of a Giant Sea Perch Iridovirus in Kaohsiung, Taiwan.</title>
        <authorList>
            <person name="Wen C.M."/>
            <person name="Hong J.R."/>
        </authorList>
    </citation>
    <scope>NUCLEOTIDE SEQUENCE [LARGE SCALE GENOMIC DNA]</scope>
    <source>
        <strain evidence="1">GSIV-K1</strain>
    </source>
</reference>
<evidence type="ECO:0000313" key="1">
    <source>
        <dbReference type="EMBL" id="AMM72704.1"/>
    </source>
</evidence>
<name>A0A140GB65_GSIV</name>
<accession>A0A140GB65</accession>
<sequence length="74" mass="8224">MIVIIITGNCVHCKCTTTRGKKREHIVLASFPVDDIRHILVRTRLQCHVRHPAILDIISQVVDTVPSGATAKVQ</sequence>
<protein>
    <submittedName>
        <fullName evidence="1">ORF078L</fullName>
    </submittedName>
</protein>
<reference evidence="1 2" key="1">
    <citation type="journal article" date="2016" name="Apoptosis">
        <title>GSIV serine/threonine kinase can induce apoptotic cell death via p53 and pro-apoptotic gene Bax upregulation in fish cells.</title>
        <authorList>
            <person name="Reshi L."/>
            <person name="Wu H.C."/>
            <person name="Wu J.L."/>
            <person name="Wang H.V."/>
            <person name="Hong J.R."/>
        </authorList>
    </citation>
    <scope>NUCLEOTIDE SEQUENCE [LARGE SCALE GENOMIC DNA]</scope>
    <source>
        <strain evidence="1">GSIV-K1</strain>
    </source>
</reference>
<dbReference type="Proteomes" id="UP000160611">
    <property type="component" value="Segment"/>
</dbReference>